<evidence type="ECO:0000256" key="1">
    <source>
        <dbReference type="SAM" id="MobiDB-lite"/>
    </source>
</evidence>
<dbReference type="RefSeq" id="WP_274044419.1">
    <property type="nucleotide sequence ID" value="NZ_JANCPR020000006.1"/>
</dbReference>
<evidence type="ECO:0000313" key="3">
    <source>
        <dbReference type="Proteomes" id="UP001214441"/>
    </source>
</evidence>
<organism evidence="2 3">
    <name type="scientific">Streptomyces iconiensis</name>
    <dbReference type="NCBI Taxonomy" id="1384038"/>
    <lineage>
        <taxon>Bacteria</taxon>
        <taxon>Bacillati</taxon>
        <taxon>Actinomycetota</taxon>
        <taxon>Actinomycetes</taxon>
        <taxon>Kitasatosporales</taxon>
        <taxon>Streptomycetaceae</taxon>
        <taxon>Streptomyces</taxon>
    </lineage>
</organism>
<feature type="region of interest" description="Disordered" evidence="1">
    <location>
        <begin position="175"/>
        <end position="212"/>
    </location>
</feature>
<comment type="caution">
    <text evidence="2">The sequence shown here is derived from an EMBL/GenBank/DDBJ whole genome shotgun (WGS) entry which is preliminary data.</text>
</comment>
<dbReference type="EMBL" id="JANCPR020000006">
    <property type="protein sequence ID" value="MDJ1131869.1"/>
    <property type="molecule type" value="Genomic_DNA"/>
</dbReference>
<evidence type="ECO:0008006" key="4">
    <source>
        <dbReference type="Google" id="ProtNLM"/>
    </source>
</evidence>
<protein>
    <recommendedName>
        <fullName evidence="4">Secreted protein</fullName>
    </recommendedName>
</protein>
<evidence type="ECO:0000313" key="2">
    <source>
        <dbReference type="EMBL" id="MDJ1131869.1"/>
    </source>
</evidence>
<name>A0ABT6ZS22_9ACTN</name>
<feature type="compositionally biased region" description="Basic and acidic residues" evidence="1">
    <location>
        <begin position="179"/>
        <end position="193"/>
    </location>
</feature>
<sequence>MLTIVLIVIAVLVVAGAVAYTMRSRSGGLGGRGLRRRFGPEYDRAVERHNGDAKAAERELGERVRRHGALRERPLPPGVRERYVAQWSGLQERFVESPYEAIAEAESLLVQLAQDRGYPGGEQPFEERFDALSVHHGPHVRGYLRLHAAAAARSNTEEMREAVMEARGLFDALTTARSDPAREGVHSPDEHAGRHGRSRMPWTQRRNALKGP</sequence>
<dbReference type="Proteomes" id="UP001214441">
    <property type="component" value="Unassembled WGS sequence"/>
</dbReference>
<accession>A0ABT6ZS22</accession>
<gene>
    <name evidence="2" type="ORF">NMN56_007865</name>
</gene>
<keyword evidence="3" id="KW-1185">Reference proteome</keyword>
<proteinExistence type="predicted"/>
<reference evidence="2 3" key="1">
    <citation type="submission" date="2023-05" db="EMBL/GenBank/DDBJ databases">
        <title>Streptantibioticus silvisoli sp. nov., acidotolerant actinomycetes 1 from pine litter.</title>
        <authorList>
            <person name="Swiecimska M."/>
            <person name="Golinska P."/>
            <person name="Sangal V."/>
            <person name="Wachnowicz B."/>
            <person name="Goodfellow M."/>
        </authorList>
    </citation>
    <scope>NUCLEOTIDE SEQUENCE [LARGE SCALE GENOMIC DNA]</scope>
    <source>
        <strain evidence="2 3">DSM 42109</strain>
    </source>
</reference>